<protein>
    <submittedName>
        <fullName evidence="1">Uncharacterized protein</fullName>
    </submittedName>
</protein>
<accession>A0A7W7LTQ3</accession>
<gene>
    <name evidence="1" type="ORF">FHS37_000304</name>
</gene>
<comment type="caution">
    <text evidence="1">The sequence shown here is derived from an EMBL/GenBank/DDBJ whole genome shotgun (WGS) entry which is preliminary data.</text>
</comment>
<dbReference type="Gene3D" id="3.40.50.150">
    <property type="entry name" value="Vaccinia Virus protein VP39"/>
    <property type="match status" value="2"/>
</dbReference>
<keyword evidence="2" id="KW-1185">Reference proteome</keyword>
<organism evidence="1 2">
    <name type="scientific">Streptomyces griseomycini</name>
    <dbReference type="NCBI Taxonomy" id="66895"/>
    <lineage>
        <taxon>Bacteria</taxon>
        <taxon>Bacillati</taxon>
        <taxon>Actinomycetota</taxon>
        <taxon>Actinomycetes</taxon>
        <taxon>Kitasatosporales</taxon>
        <taxon>Streptomycetaceae</taxon>
        <taxon>Streptomyces</taxon>
    </lineage>
</organism>
<evidence type="ECO:0000313" key="2">
    <source>
        <dbReference type="Proteomes" id="UP000579523"/>
    </source>
</evidence>
<dbReference type="EMBL" id="JACHJI010000001">
    <property type="protein sequence ID" value="MBB4896288.1"/>
    <property type="molecule type" value="Genomic_DNA"/>
</dbReference>
<dbReference type="InterPro" id="IPR029063">
    <property type="entry name" value="SAM-dependent_MTases_sf"/>
</dbReference>
<proteinExistence type="predicted"/>
<dbReference type="Proteomes" id="UP000579523">
    <property type="component" value="Unassembled WGS sequence"/>
</dbReference>
<name>A0A7W7LTQ3_9ACTN</name>
<dbReference type="AlphaFoldDB" id="A0A7W7LTQ3"/>
<dbReference type="Pfam" id="PF04672">
    <property type="entry name" value="Methyltransf_19"/>
    <property type="match status" value="2"/>
</dbReference>
<dbReference type="SUPFAM" id="SSF53335">
    <property type="entry name" value="S-adenosyl-L-methionine-dependent methyltransferases"/>
    <property type="match status" value="1"/>
</dbReference>
<evidence type="ECO:0000313" key="1">
    <source>
        <dbReference type="EMBL" id="MBB4896288.1"/>
    </source>
</evidence>
<dbReference type="InterPro" id="IPR006764">
    <property type="entry name" value="SAM_dep_MeTrfase_SAV2177_type"/>
</dbReference>
<sequence>MSEDTTQDRAGLGTRARIDTTEPHSARFWNHFVGGEDHYEVDREVGDQIKDVFPGPNDPVVLTHADALLTSTPEGGTAYLDADPHDPEAVLRAAAGTPGPSRPVALMIL</sequence>
<reference evidence="1 2" key="1">
    <citation type="submission" date="2020-08" db="EMBL/GenBank/DDBJ databases">
        <title>Genomic Encyclopedia of Type Strains, Phase III (KMG-III): the genomes of soil and plant-associated and newly described type strains.</title>
        <authorList>
            <person name="Whitman W."/>
        </authorList>
    </citation>
    <scope>NUCLEOTIDE SEQUENCE [LARGE SCALE GENOMIC DNA]</scope>
    <source>
        <strain evidence="1 2">CECT 3273</strain>
    </source>
</reference>